<keyword evidence="8" id="KW-0406">Ion transport</keyword>
<dbReference type="eggNOG" id="COG4772">
    <property type="taxonomic scope" value="Bacteria"/>
</dbReference>
<dbReference type="InterPro" id="IPR012910">
    <property type="entry name" value="Plug_dom"/>
</dbReference>
<feature type="domain" description="TonB-dependent receptor-like beta-barrel" evidence="15">
    <location>
        <begin position="308"/>
        <end position="763"/>
    </location>
</feature>
<keyword evidence="17" id="KW-0675">Receptor</keyword>
<evidence type="ECO:0000256" key="10">
    <source>
        <dbReference type="ARBA" id="ARBA00023136"/>
    </source>
</evidence>
<evidence type="ECO:0000256" key="1">
    <source>
        <dbReference type="ARBA" id="ARBA00004571"/>
    </source>
</evidence>
<keyword evidence="10 12" id="KW-0472">Membrane</keyword>
<evidence type="ECO:0000259" key="15">
    <source>
        <dbReference type="Pfam" id="PF00593"/>
    </source>
</evidence>
<evidence type="ECO:0000256" key="9">
    <source>
        <dbReference type="ARBA" id="ARBA00023077"/>
    </source>
</evidence>
<dbReference type="Pfam" id="PF13715">
    <property type="entry name" value="CarbopepD_reg_2"/>
    <property type="match status" value="1"/>
</dbReference>
<keyword evidence="6 14" id="KW-0732">Signal</keyword>
<feature type="domain" description="TonB-dependent receptor plug" evidence="16">
    <location>
        <begin position="115"/>
        <end position="223"/>
    </location>
</feature>
<evidence type="ECO:0000256" key="4">
    <source>
        <dbReference type="ARBA" id="ARBA00022496"/>
    </source>
</evidence>
<reference key="2">
    <citation type="submission" date="2011-04" db="EMBL/GenBank/DDBJ databases">
        <title>Complete sequence of chromosome of Haliscomenobacter hydrossis DSM 1100.</title>
        <authorList>
            <consortium name="US DOE Joint Genome Institute (JGI-PGF)"/>
            <person name="Lucas S."/>
            <person name="Han J."/>
            <person name="Lapidus A."/>
            <person name="Bruce D."/>
            <person name="Goodwin L."/>
            <person name="Pitluck S."/>
            <person name="Peters L."/>
            <person name="Kyrpides N."/>
            <person name="Mavromatis K."/>
            <person name="Ivanova N."/>
            <person name="Ovchinnikova G."/>
            <person name="Pagani I."/>
            <person name="Daligault H."/>
            <person name="Detter J.C."/>
            <person name="Han C."/>
            <person name="Land M."/>
            <person name="Hauser L."/>
            <person name="Markowitz V."/>
            <person name="Cheng J.-F."/>
            <person name="Hugenholtz P."/>
            <person name="Woyke T."/>
            <person name="Wu D."/>
            <person name="Verbarg S."/>
            <person name="Frueling A."/>
            <person name="Brambilla E."/>
            <person name="Klenk H.-P."/>
            <person name="Eisen J.A."/>
        </authorList>
    </citation>
    <scope>NUCLEOTIDE SEQUENCE</scope>
    <source>
        <strain>DSM 1100</strain>
    </source>
</reference>
<dbReference type="Gene3D" id="2.170.130.10">
    <property type="entry name" value="TonB-dependent receptor, plug domain"/>
    <property type="match status" value="1"/>
</dbReference>
<dbReference type="STRING" id="760192.Halhy_4451"/>
<evidence type="ECO:0000256" key="11">
    <source>
        <dbReference type="ARBA" id="ARBA00023237"/>
    </source>
</evidence>
<evidence type="ECO:0000256" key="3">
    <source>
        <dbReference type="ARBA" id="ARBA00022452"/>
    </source>
</evidence>
<keyword evidence="11 12" id="KW-0998">Cell outer membrane</keyword>
<keyword evidence="18" id="KW-1185">Reference proteome</keyword>
<organism evidence="17 18">
    <name type="scientific">Haliscomenobacter hydrossis (strain ATCC 27775 / DSM 1100 / LMG 10767 / O)</name>
    <dbReference type="NCBI Taxonomy" id="760192"/>
    <lineage>
        <taxon>Bacteria</taxon>
        <taxon>Pseudomonadati</taxon>
        <taxon>Bacteroidota</taxon>
        <taxon>Saprospiria</taxon>
        <taxon>Saprospirales</taxon>
        <taxon>Haliscomenobacteraceae</taxon>
        <taxon>Haliscomenobacter</taxon>
    </lineage>
</organism>
<protein>
    <submittedName>
        <fullName evidence="17">TonB-dependent receptor</fullName>
    </submittedName>
</protein>
<dbReference type="RefSeq" id="WP_013766830.1">
    <property type="nucleotide sequence ID" value="NC_015510.1"/>
</dbReference>
<dbReference type="KEGG" id="hhy:Halhy_4451"/>
<keyword evidence="2 12" id="KW-0813">Transport</keyword>
<proteinExistence type="inferred from homology"/>
<feature type="chain" id="PRO_5003310258" evidence="14">
    <location>
        <begin position="21"/>
        <end position="805"/>
    </location>
</feature>
<dbReference type="Gene3D" id="2.40.170.20">
    <property type="entry name" value="TonB-dependent receptor, beta-barrel domain"/>
    <property type="match status" value="1"/>
</dbReference>
<dbReference type="Pfam" id="PF00593">
    <property type="entry name" value="TonB_dep_Rec_b-barrel"/>
    <property type="match status" value="1"/>
</dbReference>
<dbReference type="SUPFAM" id="SSF56935">
    <property type="entry name" value="Porins"/>
    <property type="match status" value="1"/>
</dbReference>
<dbReference type="InterPro" id="IPR037066">
    <property type="entry name" value="Plug_dom_sf"/>
</dbReference>
<keyword evidence="3 12" id="KW-1134">Transmembrane beta strand</keyword>
<name>F4KS47_HALH1</name>
<dbReference type="OrthoDB" id="9761152at2"/>
<evidence type="ECO:0000256" key="5">
    <source>
        <dbReference type="ARBA" id="ARBA00022692"/>
    </source>
</evidence>
<comment type="similarity">
    <text evidence="12 13">Belongs to the TonB-dependent receptor family.</text>
</comment>
<evidence type="ECO:0000256" key="12">
    <source>
        <dbReference type="PROSITE-ProRule" id="PRU01360"/>
    </source>
</evidence>
<dbReference type="SUPFAM" id="SSF49464">
    <property type="entry name" value="Carboxypeptidase regulatory domain-like"/>
    <property type="match status" value="1"/>
</dbReference>
<keyword evidence="9 13" id="KW-0798">TonB box</keyword>
<accession>F4KS47</accession>
<dbReference type="InterPro" id="IPR039426">
    <property type="entry name" value="TonB-dep_rcpt-like"/>
</dbReference>
<evidence type="ECO:0000256" key="14">
    <source>
        <dbReference type="SAM" id="SignalP"/>
    </source>
</evidence>
<evidence type="ECO:0000313" key="17">
    <source>
        <dbReference type="EMBL" id="AEE52292.1"/>
    </source>
</evidence>
<evidence type="ECO:0000256" key="13">
    <source>
        <dbReference type="RuleBase" id="RU003357"/>
    </source>
</evidence>
<evidence type="ECO:0000256" key="2">
    <source>
        <dbReference type="ARBA" id="ARBA00022448"/>
    </source>
</evidence>
<dbReference type="GO" id="GO:0015344">
    <property type="term" value="F:siderophore uptake transmembrane transporter activity"/>
    <property type="evidence" value="ECO:0007669"/>
    <property type="project" value="TreeGrafter"/>
</dbReference>
<evidence type="ECO:0000256" key="7">
    <source>
        <dbReference type="ARBA" id="ARBA00023004"/>
    </source>
</evidence>
<evidence type="ECO:0000256" key="8">
    <source>
        <dbReference type="ARBA" id="ARBA00023065"/>
    </source>
</evidence>
<dbReference type="PANTHER" id="PTHR32552">
    <property type="entry name" value="FERRICHROME IRON RECEPTOR-RELATED"/>
    <property type="match status" value="1"/>
</dbReference>
<dbReference type="PROSITE" id="PS52016">
    <property type="entry name" value="TONB_DEPENDENT_REC_3"/>
    <property type="match status" value="1"/>
</dbReference>
<reference evidence="17 18" key="1">
    <citation type="journal article" date="2011" name="Stand. Genomic Sci.">
        <title>Complete genome sequence of Haliscomenobacter hydrossis type strain (O).</title>
        <authorList>
            <consortium name="US DOE Joint Genome Institute (JGI-PGF)"/>
            <person name="Daligault H."/>
            <person name="Lapidus A."/>
            <person name="Zeytun A."/>
            <person name="Nolan M."/>
            <person name="Lucas S."/>
            <person name="Del Rio T.G."/>
            <person name="Tice H."/>
            <person name="Cheng J.F."/>
            <person name="Tapia R."/>
            <person name="Han C."/>
            <person name="Goodwin L."/>
            <person name="Pitluck S."/>
            <person name="Liolios K."/>
            <person name="Pagani I."/>
            <person name="Ivanova N."/>
            <person name="Huntemann M."/>
            <person name="Mavromatis K."/>
            <person name="Mikhailova N."/>
            <person name="Pati A."/>
            <person name="Chen A."/>
            <person name="Palaniappan K."/>
            <person name="Land M."/>
            <person name="Hauser L."/>
            <person name="Brambilla E.M."/>
            <person name="Rohde M."/>
            <person name="Verbarg S."/>
            <person name="Goker M."/>
            <person name="Bristow J."/>
            <person name="Eisen J.A."/>
            <person name="Markowitz V."/>
            <person name="Hugenholtz P."/>
            <person name="Kyrpides N.C."/>
            <person name="Klenk H.P."/>
            <person name="Woyke T."/>
        </authorList>
    </citation>
    <scope>NUCLEOTIDE SEQUENCE [LARGE SCALE GENOMIC DNA]</scope>
    <source>
        <strain evidence="18">ATCC 27775 / DSM 1100 / LMG 10767 / O</strain>
    </source>
</reference>
<comment type="subcellular location">
    <subcellularLocation>
        <location evidence="1 12">Cell outer membrane</location>
        <topology evidence="1 12">Multi-pass membrane protein</topology>
    </subcellularLocation>
</comment>
<dbReference type="AlphaFoldDB" id="F4KS47"/>
<keyword evidence="4" id="KW-0410">Iron transport</keyword>
<dbReference type="Pfam" id="PF07715">
    <property type="entry name" value="Plug"/>
    <property type="match status" value="1"/>
</dbReference>
<gene>
    <name evidence="17" type="ordered locus">Halhy_4451</name>
</gene>
<dbReference type="Proteomes" id="UP000008461">
    <property type="component" value="Chromosome"/>
</dbReference>
<dbReference type="InterPro" id="IPR036942">
    <property type="entry name" value="Beta-barrel_TonB_sf"/>
</dbReference>
<keyword evidence="7" id="KW-0408">Iron</keyword>
<evidence type="ECO:0000256" key="6">
    <source>
        <dbReference type="ARBA" id="ARBA00022729"/>
    </source>
</evidence>
<dbReference type="Gene3D" id="2.60.40.1120">
    <property type="entry name" value="Carboxypeptidase-like, regulatory domain"/>
    <property type="match status" value="1"/>
</dbReference>
<dbReference type="EMBL" id="CP002691">
    <property type="protein sequence ID" value="AEE52292.1"/>
    <property type="molecule type" value="Genomic_DNA"/>
</dbReference>
<keyword evidence="5 12" id="KW-0812">Transmembrane</keyword>
<dbReference type="InterPro" id="IPR000531">
    <property type="entry name" value="Beta-barrel_TonB"/>
</dbReference>
<dbReference type="InterPro" id="IPR008969">
    <property type="entry name" value="CarboxyPept-like_regulatory"/>
</dbReference>
<dbReference type="PANTHER" id="PTHR32552:SF68">
    <property type="entry name" value="FERRICHROME OUTER MEMBRANE TRANSPORTER_PHAGE RECEPTOR"/>
    <property type="match status" value="1"/>
</dbReference>
<dbReference type="GO" id="GO:0009279">
    <property type="term" value="C:cell outer membrane"/>
    <property type="evidence" value="ECO:0007669"/>
    <property type="project" value="UniProtKB-SubCell"/>
</dbReference>
<sequence>MKIKLSIAAAILLLSSSVWAQVSLRGKISDAAGQPLVGANVWLEELKRGTTSDRFGGFSLSDLSPGTFQIVISYVGYQDLVEKVELSGTHELAFVLSEKTYNMDALVVKSTRADRKTPMTYSNLNAEQINKNNQGQDVPFILQWTPSAVVTSDAGTGIGYTGIRIRGTDATRINVTINGIPLNDSESQGVFWVNMPDFASSTNDVQIQRGVGTSTNGAAAFGASINLNTAKVNQDAYAEVNGTVGSFNTLRSNVQFGTGLLKNGFSVDGRLSKISSDGYIDRASSDLNSYYLSAAWTGKNQLLRLNVFSGHEITYQAWNGVPANLANDWDTRTYNSAGTEKPGEPYHNEVDDYRQTHYQLIFNRAVAKSWNLNLALHYTRGLGFYEQYKAEESFSDYNLLPPNDSIQSTDLVRQLWLDNDFYGGVYALTYAKGKVDFSLGGGYNIYDGRHYGKLPWLQYSGDYAPGDKYYQSTSLKKDFNVYAKLNYQLARNLYAYGDLQVRAINYVLKGNDRQKRDISLEDQLRFFNPKFGLSYLPNSRSTWYTSFAVANREPNRDDYLSALPNAPRPERLYNTEAGYKYAGKKGALELNVFHMYYKDQLAVTGQINDVGAPIKINIPQSYRLGIELSGGYQLSKVLRFQGNAAWSRNKIVEFTEFVDDYDTDFNWLGQKEFVRKLPDLALSPALIAGVELAFSPFQNGTWAEKQNLTLSLLSRYVGQQYIDNSGDASNVLEAYTFSDLRIVYQHKGQFLRQVELSLWVNNLFNAMYASNAWSYRYLYEGQGAVDQGMYPMAGRNLMLGGKVRF</sequence>
<evidence type="ECO:0000313" key="18">
    <source>
        <dbReference type="Proteomes" id="UP000008461"/>
    </source>
</evidence>
<dbReference type="HOGENOM" id="CLU_378515_0_0_10"/>
<evidence type="ECO:0000259" key="16">
    <source>
        <dbReference type="Pfam" id="PF07715"/>
    </source>
</evidence>
<feature type="signal peptide" evidence="14">
    <location>
        <begin position="1"/>
        <end position="20"/>
    </location>
</feature>